<keyword evidence="2" id="KW-1185">Reference proteome</keyword>
<name>A0A6H0Y2K1_9PEZI</name>
<organism evidence="1 2">
    <name type="scientific">Peltaster fructicola</name>
    <dbReference type="NCBI Taxonomy" id="286661"/>
    <lineage>
        <taxon>Eukaryota</taxon>
        <taxon>Fungi</taxon>
        <taxon>Dikarya</taxon>
        <taxon>Ascomycota</taxon>
        <taxon>Pezizomycotina</taxon>
        <taxon>Dothideomycetes</taxon>
        <taxon>Dothideomycetes incertae sedis</taxon>
        <taxon>Peltaster</taxon>
    </lineage>
</organism>
<reference evidence="1 2" key="1">
    <citation type="journal article" date="2016" name="Sci. Rep.">
        <title>Peltaster fructicola genome reveals evolution from an invasive phytopathogen to an ectophytic parasite.</title>
        <authorList>
            <person name="Xu C."/>
            <person name="Chen H."/>
            <person name="Gleason M.L."/>
            <person name="Xu J.R."/>
            <person name="Liu H."/>
            <person name="Zhang R."/>
            <person name="Sun G."/>
        </authorList>
    </citation>
    <scope>NUCLEOTIDE SEQUENCE [LARGE SCALE GENOMIC DNA]</scope>
    <source>
        <strain evidence="1 2">LNHT1506</strain>
    </source>
</reference>
<evidence type="ECO:0000313" key="1">
    <source>
        <dbReference type="EMBL" id="QIX01243.1"/>
    </source>
</evidence>
<evidence type="ECO:0008006" key="3">
    <source>
        <dbReference type="Google" id="ProtNLM"/>
    </source>
</evidence>
<evidence type="ECO:0000313" key="2">
    <source>
        <dbReference type="Proteomes" id="UP000503462"/>
    </source>
</evidence>
<sequence>MRSDAWEDILQARALHIDHDVLNAANSHTLDAWISEHAQPENLLTKEELSFSHKIGVVLKDCSTKSVPDDAFEDAVSFLQASIASIDQQCKILEEHKTALTRLRMQQAASGGQEVMKQNSQKNIKERASFELANDRLAAEMRTQLNDHNRGITAVLDSEPNSITKAFEKDDRILDGLQKIVPRLDANEDERVSPEAVNTLCDRWIALERQAMRRRVDDTYDDALKTSSSSTAISINGTAENRAVRAELTELSSEVDGLITLVAEHHHRALIMRSLDQARRDAEAESAKWSEYTACVLLYLTARLEALHDMYERSHVHKAALAALGTELDDVLVTKVVNDPQTGRKREPVHAGRGLKPLRLVQATFNDSQDTTSQILKLLNVRVAEGVDDGSLQQSLASALRQRSIACAASLRQGNEGQARAAARSTGAYRQHSVALSDAIGATASVAGGNLVGAELQTSLAAFQARTDELARDMHALDLDSIARGITSL</sequence>
<dbReference type="Proteomes" id="UP000503462">
    <property type="component" value="Chromosome 4"/>
</dbReference>
<dbReference type="EMBL" id="CP051142">
    <property type="protein sequence ID" value="QIX01243.1"/>
    <property type="molecule type" value="Genomic_DNA"/>
</dbReference>
<gene>
    <name evidence="1" type="ORF">AMS68_006760</name>
</gene>
<dbReference type="AlphaFoldDB" id="A0A6H0Y2K1"/>
<protein>
    <recommendedName>
        <fullName evidence="3">HAUS augmin-like complex subunit 3 N-terminal domain-containing protein</fullName>
    </recommendedName>
</protein>
<accession>A0A6H0Y2K1</accession>
<proteinExistence type="predicted"/>
<dbReference type="OrthoDB" id="5314201at2759"/>